<reference evidence="5" key="1">
    <citation type="submission" date="2025-08" db="UniProtKB">
        <authorList>
            <consortium name="RefSeq"/>
        </authorList>
    </citation>
    <scope>IDENTIFICATION</scope>
</reference>
<evidence type="ECO:0000313" key="4">
    <source>
        <dbReference type="Proteomes" id="UP000694888"/>
    </source>
</evidence>
<evidence type="ECO:0000256" key="1">
    <source>
        <dbReference type="ARBA" id="ARBA00022723"/>
    </source>
</evidence>
<dbReference type="PANTHER" id="PTHR10869">
    <property type="entry name" value="PROLYL 4-HYDROXYLASE ALPHA SUBUNIT"/>
    <property type="match status" value="1"/>
</dbReference>
<keyword evidence="4" id="KW-1185">Reference proteome</keyword>
<dbReference type="GeneID" id="101858459"/>
<dbReference type="Proteomes" id="UP000694888">
    <property type="component" value="Unplaced"/>
</dbReference>
<dbReference type="InterPro" id="IPR045054">
    <property type="entry name" value="P4HA-like"/>
</dbReference>
<keyword evidence="1" id="KW-0479">Metal-binding</keyword>
<name>A0ABM1A7N8_APLCA</name>
<organism evidence="4 5">
    <name type="scientific">Aplysia californica</name>
    <name type="common">California sea hare</name>
    <dbReference type="NCBI Taxonomy" id="6500"/>
    <lineage>
        <taxon>Eukaryota</taxon>
        <taxon>Metazoa</taxon>
        <taxon>Spiralia</taxon>
        <taxon>Lophotrochozoa</taxon>
        <taxon>Mollusca</taxon>
        <taxon>Gastropoda</taxon>
        <taxon>Heterobranchia</taxon>
        <taxon>Euthyneura</taxon>
        <taxon>Tectipleura</taxon>
        <taxon>Aplysiida</taxon>
        <taxon>Aplysioidea</taxon>
        <taxon>Aplysiidae</taxon>
        <taxon>Aplysia</taxon>
    </lineage>
</organism>
<evidence type="ECO:0000256" key="2">
    <source>
        <dbReference type="ARBA" id="ARBA00022896"/>
    </source>
</evidence>
<dbReference type="PANTHER" id="PTHR10869:SF236">
    <property type="entry name" value="PROLYL 4-HYDROXYLASE ALPHA SUBUNIT DOMAIN-CONTAINING PROTEIN"/>
    <property type="match status" value="1"/>
</dbReference>
<dbReference type="Gene3D" id="2.60.120.620">
    <property type="entry name" value="q2cbj1_9rhob like domain"/>
    <property type="match status" value="1"/>
</dbReference>
<proteinExistence type="predicted"/>
<gene>
    <name evidence="5" type="primary">LOC101858459</name>
</gene>
<evidence type="ECO:0000313" key="5">
    <source>
        <dbReference type="RefSeq" id="XP_012942439.2"/>
    </source>
</evidence>
<sequence length="259" mass="29141">MSESVSEAFVPGLEAETNESGQLQIDGGNLKVLPPLKEDESFSQSQVHREEVMDYGDECFLLANTLTETECQHFIQEGETEGFEAIGFVRDSYRSSQRISFQSPQLADLLWKRIKGHLKDIVIDGDPHSIHIEGVTSLMQGTWVPKGLNDVFRLCRYFPTGHFAPHNDGYFVRSASERSLQTFMLYLNGDFSGGSTNFIDPSQVLFKGPDGKYCAEEKNVLCRIHPKSAMAKSTSLEPILCMKIPLLLKCQRHSRKQCN</sequence>
<protein>
    <submittedName>
        <fullName evidence="5">Uncharacterized protein LOC101858459 isoform X2</fullName>
    </submittedName>
</protein>
<accession>A0ABM1A7N8</accession>
<evidence type="ECO:0000256" key="3">
    <source>
        <dbReference type="ARBA" id="ARBA00023004"/>
    </source>
</evidence>
<keyword evidence="2" id="KW-0847">Vitamin C</keyword>
<dbReference type="RefSeq" id="XP_012942439.2">
    <property type="nucleotide sequence ID" value="XM_013086985.2"/>
</dbReference>
<keyword evidence="3" id="KW-0408">Iron</keyword>